<evidence type="ECO:0000313" key="2">
    <source>
        <dbReference type="EMBL" id="KZT34632.1"/>
    </source>
</evidence>
<dbReference type="Proteomes" id="UP000076798">
    <property type="component" value="Unassembled WGS sequence"/>
</dbReference>
<accession>A0A165ZU41</accession>
<sequence length="113" mass="12689">MSALLLLFDPSSLLSSLSIPSIPGPARRPASSLEMGMSWIYGIYGTPSLRMSWKCLAVIASYLSFEPETLRLNEWFRLWLGLLVVFPASSAREAREHAMVALGVDKPRQDLWY</sequence>
<evidence type="ECO:0000256" key="1">
    <source>
        <dbReference type="SAM" id="SignalP"/>
    </source>
</evidence>
<feature type="chain" id="PRO_5007870247" evidence="1">
    <location>
        <begin position="17"/>
        <end position="113"/>
    </location>
</feature>
<dbReference type="AlphaFoldDB" id="A0A165ZU41"/>
<reference evidence="2 3" key="1">
    <citation type="journal article" date="2016" name="Mol. Biol. Evol.">
        <title>Comparative Genomics of Early-Diverging Mushroom-Forming Fungi Provides Insights into the Origins of Lignocellulose Decay Capabilities.</title>
        <authorList>
            <person name="Nagy L.G."/>
            <person name="Riley R."/>
            <person name="Tritt A."/>
            <person name="Adam C."/>
            <person name="Daum C."/>
            <person name="Floudas D."/>
            <person name="Sun H."/>
            <person name="Yadav J.S."/>
            <person name="Pangilinan J."/>
            <person name="Larsson K.H."/>
            <person name="Matsuura K."/>
            <person name="Barry K."/>
            <person name="Labutti K."/>
            <person name="Kuo R."/>
            <person name="Ohm R.A."/>
            <person name="Bhattacharya S.S."/>
            <person name="Shirouzu T."/>
            <person name="Yoshinaga Y."/>
            <person name="Martin F.M."/>
            <person name="Grigoriev I.V."/>
            <person name="Hibbett D.S."/>
        </authorList>
    </citation>
    <scope>NUCLEOTIDE SEQUENCE [LARGE SCALE GENOMIC DNA]</scope>
    <source>
        <strain evidence="2 3">HHB10207 ss-3</strain>
    </source>
</reference>
<gene>
    <name evidence="2" type="ORF">SISSUDRAFT_1122135</name>
</gene>
<dbReference type="EMBL" id="KV428172">
    <property type="protein sequence ID" value="KZT34632.1"/>
    <property type="molecule type" value="Genomic_DNA"/>
</dbReference>
<name>A0A165ZU41_9AGAM</name>
<organism evidence="2 3">
    <name type="scientific">Sistotremastrum suecicum HHB10207 ss-3</name>
    <dbReference type="NCBI Taxonomy" id="1314776"/>
    <lineage>
        <taxon>Eukaryota</taxon>
        <taxon>Fungi</taxon>
        <taxon>Dikarya</taxon>
        <taxon>Basidiomycota</taxon>
        <taxon>Agaricomycotina</taxon>
        <taxon>Agaricomycetes</taxon>
        <taxon>Sistotremastrales</taxon>
        <taxon>Sistotremastraceae</taxon>
        <taxon>Sistotremastrum</taxon>
    </lineage>
</organism>
<proteinExistence type="predicted"/>
<feature type="signal peptide" evidence="1">
    <location>
        <begin position="1"/>
        <end position="16"/>
    </location>
</feature>
<keyword evidence="1" id="KW-0732">Signal</keyword>
<evidence type="ECO:0000313" key="3">
    <source>
        <dbReference type="Proteomes" id="UP000076798"/>
    </source>
</evidence>
<protein>
    <submittedName>
        <fullName evidence="2">Uncharacterized protein</fullName>
    </submittedName>
</protein>
<keyword evidence="3" id="KW-1185">Reference proteome</keyword>